<sequence length="159" mass="17462">MKLIKNFFVLAVAMALIIGIATAMPSKEEEEEDAMEVPVELDQDMVIDSSTHSLPEREQPSSSRFLKEKSSPRKKMTCNKYPRICRAKGSPGHDCCNKKCVNVSTDRHNCRVCGKKCSYNEICCGGKCVNPSSDKKHCGGCSNKCKKGSSCVIGICNYA</sequence>
<dbReference type="InterPro" id="IPR006969">
    <property type="entry name" value="Stig-like"/>
</dbReference>
<proteinExistence type="inferred from homology"/>
<organism evidence="5 6">
    <name type="scientific">Protea cynaroides</name>
    <dbReference type="NCBI Taxonomy" id="273540"/>
    <lineage>
        <taxon>Eukaryota</taxon>
        <taxon>Viridiplantae</taxon>
        <taxon>Streptophyta</taxon>
        <taxon>Embryophyta</taxon>
        <taxon>Tracheophyta</taxon>
        <taxon>Spermatophyta</taxon>
        <taxon>Magnoliopsida</taxon>
        <taxon>Proteales</taxon>
        <taxon>Proteaceae</taxon>
        <taxon>Protea</taxon>
    </lineage>
</organism>
<gene>
    <name evidence="5" type="ORF">NE237_000608</name>
</gene>
<keyword evidence="6" id="KW-1185">Reference proteome</keyword>
<comment type="similarity">
    <text evidence="1">Belongs to the STIG1 family.</text>
</comment>
<feature type="compositionally biased region" description="Basic and acidic residues" evidence="3">
    <location>
        <begin position="54"/>
        <end position="71"/>
    </location>
</feature>
<reference evidence="5" key="1">
    <citation type="journal article" date="2023" name="Plant J.">
        <title>The genome of the king protea, Protea cynaroides.</title>
        <authorList>
            <person name="Chang J."/>
            <person name="Duong T.A."/>
            <person name="Schoeman C."/>
            <person name="Ma X."/>
            <person name="Roodt D."/>
            <person name="Barker N."/>
            <person name="Li Z."/>
            <person name="Van de Peer Y."/>
            <person name="Mizrachi E."/>
        </authorList>
    </citation>
    <scope>NUCLEOTIDE SEQUENCE</scope>
    <source>
        <tissue evidence="5">Young leaves</tissue>
    </source>
</reference>
<evidence type="ECO:0000313" key="6">
    <source>
        <dbReference type="Proteomes" id="UP001141806"/>
    </source>
</evidence>
<dbReference type="EMBL" id="JAMYWD010000003">
    <property type="protein sequence ID" value="KAJ4975502.1"/>
    <property type="molecule type" value="Genomic_DNA"/>
</dbReference>
<evidence type="ECO:0000256" key="2">
    <source>
        <dbReference type="ARBA" id="ARBA00022729"/>
    </source>
</evidence>
<evidence type="ECO:0000256" key="1">
    <source>
        <dbReference type="ARBA" id="ARBA00006010"/>
    </source>
</evidence>
<comment type="caution">
    <text evidence="5">The sequence shown here is derived from an EMBL/GenBank/DDBJ whole genome shotgun (WGS) entry which is preliminary data.</text>
</comment>
<dbReference type="PANTHER" id="PTHR33227">
    <property type="entry name" value="STIGMA-SPECIFIC STIG1-LIKE PROTEIN 3"/>
    <property type="match status" value="1"/>
</dbReference>
<evidence type="ECO:0000256" key="3">
    <source>
        <dbReference type="SAM" id="MobiDB-lite"/>
    </source>
</evidence>
<dbReference type="PANTHER" id="PTHR33227:SF21">
    <property type="entry name" value="F12F1.21 PROTEIN"/>
    <property type="match status" value="1"/>
</dbReference>
<dbReference type="AlphaFoldDB" id="A0A9Q0KRI6"/>
<feature type="region of interest" description="Disordered" evidence="3">
    <location>
        <begin position="51"/>
        <end position="75"/>
    </location>
</feature>
<dbReference type="Pfam" id="PF04885">
    <property type="entry name" value="Stig1"/>
    <property type="match status" value="1"/>
</dbReference>
<feature type="signal peptide" evidence="4">
    <location>
        <begin position="1"/>
        <end position="23"/>
    </location>
</feature>
<evidence type="ECO:0008006" key="7">
    <source>
        <dbReference type="Google" id="ProtNLM"/>
    </source>
</evidence>
<evidence type="ECO:0000313" key="5">
    <source>
        <dbReference type="EMBL" id="KAJ4975502.1"/>
    </source>
</evidence>
<protein>
    <recommendedName>
        <fullName evidence="7">Stigma-specific STIG1-like protein 1</fullName>
    </recommendedName>
</protein>
<evidence type="ECO:0000256" key="4">
    <source>
        <dbReference type="SAM" id="SignalP"/>
    </source>
</evidence>
<feature type="chain" id="PRO_5040287064" description="Stigma-specific STIG1-like protein 1" evidence="4">
    <location>
        <begin position="24"/>
        <end position="159"/>
    </location>
</feature>
<name>A0A9Q0KRI6_9MAGN</name>
<keyword evidence="2 4" id="KW-0732">Signal</keyword>
<accession>A0A9Q0KRI6</accession>
<dbReference type="OrthoDB" id="5421723at2759"/>
<dbReference type="Proteomes" id="UP001141806">
    <property type="component" value="Unassembled WGS sequence"/>
</dbReference>